<gene>
    <name evidence="1" type="ORF">ACFOOI_04520</name>
</gene>
<sequence>MKKNLIFFILYMAFFKVSAQKKGDYAVEQSYKTEHVVFEKKPSIISIPFDISIDDIQKQINQNMPDLIYEDKSFEDNNNDEFKVKVWRKGNLEFTGIQNNVLSYEVPLKIWAQKRISAFGVSQAPDTQFEIKLRFSSKFFVNNDYAIQTSTNSTGFEWITKPVMKAGFLEIPVAPIIGKLIANNQTMFANQIDQAINSSFSLKPYILEAWNTTRKPFIASEEYNTWVKIEPQEVFLTPFKTNGKSLKATVGIKIVAETLVGVIDQQFEETKSIPKLKIVESIPEIFELSLYNVITYAEATKISKSMLVGEKFEFKKGKYKIELTDMDIYGAEENLVLKITTKGSFKGDIYVKGIPYYDQDKKMVLLKNTDLDIKTKNFLHKAGAWLLEGTLEKKIEQDFGLPVEDIITAAKESTLKALNTEVTKGVMMKAEILAIEPKEIFVNPLGLLAVVNTKAKVELNVKGL</sequence>
<organism evidence="1 2">
    <name type="scientific">Lacihabitans lacunae</name>
    <dbReference type="NCBI Taxonomy" id="1028214"/>
    <lineage>
        <taxon>Bacteria</taxon>
        <taxon>Pseudomonadati</taxon>
        <taxon>Bacteroidota</taxon>
        <taxon>Cytophagia</taxon>
        <taxon>Cytophagales</taxon>
        <taxon>Leadbetterellaceae</taxon>
        <taxon>Lacihabitans</taxon>
    </lineage>
</organism>
<dbReference type="EMBL" id="JBHRYQ010000001">
    <property type="protein sequence ID" value="MFC3809906.1"/>
    <property type="molecule type" value="Genomic_DNA"/>
</dbReference>
<evidence type="ECO:0000313" key="2">
    <source>
        <dbReference type="Proteomes" id="UP001595616"/>
    </source>
</evidence>
<dbReference type="RefSeq" id="WP_379835542.1">
    <property type="nucleotide sequence ID" value="NZ_JBHRYQ010000001.1"/>
</dbReference>
<keyword evidence="2" id="KW-1185">Reference proteome</keyword>
<reference evidence="2" key="1">
    <citation type="journal article" date="2019" name="Int. J. Syst. Evol. Microbiol.">
        <title>The Global Catalogue of Microorganisms (GCM) 10K type strain sequencing project: providing services to taxonomists for standard genome sequencing and annotation.</title>
        <authorList>
            <consortium name="The Broad Institute Genomics Platform"/>
            <consortium name="The Broad Institute Genome Sequencing Center for Infectious Disease"/>
            <person name="Wu L."/>
            <person name="Ma J."/>
        </authorList>
    </citation>
    <scope>NUCLEOTIDE SEQUENCE [LARGE SCALE GENOMIC DNA]</scope>
    <source>
        <strain evidence="2">CECT 7956</strain>
    </source>
</reference>
<dbReference type="Pfam" id="PF14356">
    <property type="entry name" value="DUF4403"/>
    <property type="match status" value="1"/>
</dbReference>
<accession>A0ABV7YSS0</accession>
<protein>
    <submittedName>
        <fullName evidence="1">DUF4403 family protein</fullName>
    </submittedName>
</protein>
<evidence type="ECO:0000313" key="1">
    <source>
        <dbReference type="EMBL" id="MFC3809906.1"/>
    </source>
</evidence>
<name>A0ABV7YSS0_9BACT</name>
<dbReference type="InterPro" id="IPR025515">
    <property type="entry name" value="DUF4403"/>
</dbReference>
<dbReference type="Proteomes" id="UP001595616">
    <property type="component" value="Unassembled WGS sequence"/>
</dbReference>
<comment type="caution">
    <text evidence="1">The sequence shown here is derived from an EMBL/GenBank/DDBJ whole genome shotgun (WGS) entry which is preliminary data.</text>
</comment>
<proteinExistence type="predicted"/>